<reference evidence="2 3" key="1">
    <citation type="journal article" date="2017" name="Int. J. Syst. Evol. Microbiol.">
        <title>Erythrobacter aquimixticola sp. nov., isolated from the junction between the ocean and a freshwater spring.</title>
        <authorList>
            <person name="Park S."/>
            <person name="Jung Y.T."/>
            <person name="Choi S.J."/>
            <person name="Yoon J.H."/>
        </authorList>
    </citation>
    <scope>NUCLEOTIDE SEQUENCE [LARGE SCALE GENOMIC DNA]</scope>
    <source>
        <strain evidence="2 3">JSSK-14</strain>
    </source>
</reference>
<keyword evidence="3" id="KW-1185">Reference proteome</keyword>
<evidence type="ECO:0000313" key="3">
    <source>
        <dbReference type="Proteomes" id="UP000285232"/>
    </source>
</evidence>
<feature type="compositionally biased region" description="Pro residues" evidence="1">
    <location>
        <begin position="43"/>
        <end position="53"/>
    </location>
</feature>
<sequence length="328" mass="34906">MTTRENWTGKIVNRKIGLLFTAAACGLLVTSCGDDETPDPEPTESPTPTPTPPTAGDEFDLDSDFAATSGNANYIYAYFTADGDMDAVFSSAARVNGGASISYTAATQAVSFTFPDLGDAVTFDQDDVVNFVTMPEAEATYSRDDEGLELFVPFSEVMRVLYTRSNQAFTRDEVDGTLQSNRVSLFFRPVTTDADIDTTLSFTGDVDVRGGDPGETASDAISSNETTVTITPGATDTISGTIVIFDDTSGTATEAARCDLDTTVAADGTFAGTCDDTDNDLNWQYAGSLAGDEREEIFIIFGATADNDPDDTSDDDDDRRYVGSFIGD</sequence>
<name>A0A419RW40_9SPHN</name>
<dbReference type="PROSITE" id="PS51257">
    <property type="entry name" value="PROKAR_LIPOPROTEIN"/>
    <property type="match status" value="1"/>
</dbReference>
<protein>
    <recommendedName>
        <fullName evidence="4">Transferrin-binding protein B C-lobe/N-lobe beta barrel domain-containing protein</fullName>
    </recommendedName>
</protein>
<evidence type="ECO:0000313" key="2">
    <source>
        <dbReference type="EMBL" id="RJY09984.1"/>
    </source>
</evidence>
<accession>A0A419RW40</accession>
<feature type="region of interest" description="Disordered" evidence="1">
    <location>
        <begin position="32"/>
        <end position="61"/>
    </location>
</feature>
<gene>
    <name evidence="2" type="ORF">D6201_12050</name>
</gene>
<feature type="compositionally biased region" description="Acidic residues" evidence="1">
    <location>
        <begin position="33"/>
        <end position="42"/>
    </location>
</feature>
<dbReference type="Proteomes" id="UP000285232">
    <property type="component" value="Unassembled WGS sequence"/>
</dbReference>
<feature type="compositionally biased region" description="Acidic residues" evidence="1">
    <location>
        <begin position="307"/>
        <end position="317"/>
    </location>
</feature>
<feature type="region of interest" description="Disordered" evidence="1">
    <location>
        <begin position="304"/>
        <end position="328"/>
    </location>
</feature>
<organism evidence="2 3">
    <name type="scientific">Aurantiacibacter aquimixticola</name>
    <dbReference type="NCBI Taxonomy" id="1958945"/>
    <lineage>
        <taxon>Bacteria</taxon>
        <taxon>Pseudomonadati</taxon>
        <taxon>Pseudomonadota</taxon>
        <taxon>Alphaproteobacteria</taxon>
        <taxon>Sphingomonadales</taxon>
        <taxon>Erythrobacteraceae</taxon>
        <taxon>Aurantiacibacter</taxon>
    </lineage>
</organism>
<dbReference type="EMBL" id="RAHX01000001">
    <property type="protein sequence ID" value="RJY09984.1"/>
    <property type="molecule type" value="Genomic_DNA"/>
</dbReference>
<evidence type="ECO:0008006" key="4">
    <source>
        <dbReference type="Google" id="ProtNLM"/>
    </source>
</evidence>
<proteinExistence type="predicted"/>
<comment type="caution">
    <text evidence="2">The sequence shown here is derived from an EMBL/GenBank/DDBJ whole genome shotgun (WGS) entry which is preliminary data.</text>
</comment>
<dbReference type="AlphaFoldDB" id="A0A419RW40"/>
<evidence type="ECO:0000256" key="1">
    <source>
        <dbReference type="SAM" id="MobiDB-lite"/>
    </source>
</evidence>